<keyword evidence="3" id="KW-1185">Reference proteome</keyword>
<gene>
    <name evidence="2" type="ORF">SAMN05428957_11186</name>
</gene>
<organism evidence="2 3">
    <name type="scientific">Oryzisolibacter propanilivorax</name>
    <dbReference type="NCBI Taxonomy" id="1527607"/>
    <lineage>
        <taxon>Bacteria</taxon>
        <taxon>Pseudomonadati</taxon>
        <taxon>Pseudomonadota</taxon>
        <taxon>Betaproteobacteria</taxon>
        <taxon>Burkholderiales</taxon>
        <taxon>Comamonadaceae</taxon>
        <taxon>Oryzisolibacter</taxon>
    </lineage>
</organism>
<dbReference type="RefSeq" id="WP_091572308.1">
    <property type="nucleotide sequence ID" value="NZ_FNHP01000011.1"/>
</dbReference>
<dbReference type="Proteomes" id="UP000198552">
    <property type="component" value="Unassembled WGS sequence"/>
</dbReference>
<name>A0A1G9V7H3_9BURK</name>
<dbReference type="Pfam" id="PF09916">
    <property type="entry name" value="DUF2145"/>
    <property type="match status" value="1"/>
</dbReference>
<protein>
    <recommendedName>
        <fullName evidence="4">DUF2145 domain-containing protein</fullName>
    </recommendedName>
</protein>
<dbReference type="STRING" id="1527607.SAMN05428957_11186"/>
<dbReference type="OrthoDB" id="9000139at2"/>
<evidence type="ECO:0000313" key="2">
    <source>
        <dbReference type="EMBL" id="SDM68104.1"/>
    </source>
</evidence>
<proteinExistence type="predicted"/>
<dbReference type="EMBL" id="FNHP01000011">
    <property type="protein sequence ID" value="SDM68104.1"/>
    <property type="molecule type" value="Genomic_DNA"/>
</dbReference>
<accession>A0A1G9V7H3</accession>
<evidence type="ECO:0000313" key="3">
    <source>
        <dbReference type="Proteomes" id="UP000198552"/>
    </source>
</evidence>
<feature type="chain" id="PRO_5011724681" description="DUF2145 domain-containing protein" evidence="1">
    <location>
        <begin position="43"/>
        <end position="287"/>
    </location>
</feature>
<evidence type="ECO:0000256" key="1">
    <source>
        <dbReference type="SAM" id="SignalP"/>
    </source>
</evidence>
<feature type="signal peptide" evidence="1">
    <location>
        <begin position="1"/>
        <end position="42"/>
    </location>
</feature>
<evidence type="ECO:0008006" key="4">
    <source>
        <dbReference type="Google" id="ProtNLM"/>
    </source>
</evidence>
<sequence length="287" mass="31624">MCTRPLIFQSARAAAAGARRPLTATTAAAAALLFLAVTPAQAGQDCTGHKPTARTIERGMRLAAQTAQALDASGAQVVLLARAGQDLTRYGLRWSHLGWAWRLPDGRWRVAHKLNDCGSAEGHLWHQGLGEFFLDDLWRHEAVWAVPAPQVQQRLHALLQDDARTRALQHRPYSMVSYAWGTRYQQSNQWAVETLAAALQPQQIATRAQAQQWLRAQGYVPGTLTLGPLTRLGARLTRAHVAFDDHPPAQRHAGRIETVTVDSVLQWLQRSGLAGAPQMLRLQDADL</sequence>
<dbReference type="PIRSF" id="PIRSF028477">
    <property type="entry name" value="UCP028477"/>
    <property type="match status" value="1"/>
</dbReference>
<dbReference type="InterPro" id="IPR014547">
    <property type="entry name" value="UCP028477"/>
</dbReference>
<keyword evidence="1" id="KW-0732">Signal</keyword>
<reference evidence="3" key="1">
    <citation type="submission" date="2016-10" db="EMBL/GenBank/DDBJ databases">
        <authorList>
            <person name="Varghese N."/>
            <person name="Submissions S."/>
        </authorList>
    </citation>
    <scope>NUCLEOTIDE SEQUENCE [LARGE SCALE GENOMIC DNA]</scope>
    <source>
        <strain evidence="3">EPL6</strain>
    </source>
</reference>
<dbReference type="AlphaFoldDB" id="A0A1G9V7H3"/>